<evidence type="ECO:0000313" key="2">
    <source>
        <dbReference type="Proteomes" id="UP001163835"/>
    </source>
</evidence>
<comment type="caution">
    <text evidence="1">The sequence shown here is derived from an EMBL/GenBank/DDBJ whole genome shotgun (WGS) entry which is preliminary data.</text>
</comment>
<evidence type="ECO:0000313" key="1">
    <source>
        <dbReference type="EMBL" id="KAJ3803752.1"/>
    </source>
</evidence>
<dbReference type="EMBL" id="MU796854">
    <property type="protein sequence ID" value="KAJ3803752.1"/>
    <property type="molecule type" value="Genomic_DNA"/>
</dbReference>
<name>A0ACC1TGJ5_9AGAR</name>
<organism evidence="1 2">
    <name type="scientific">Lentinula aff. lateritia</name>
    <dbReference type="NCBI Taxonomy" id="2804960"/>
    <lineage>
        <taxon>Eukaryota</taxon>
        <taxon>Fungi</taxon>
        <taxon>Dikarya</taxon>
        <taxon>Basidiomycota</taxon>
        <taxon>Agaricomycotina</taxon>
        <taxon>Agaricomycetes</taxon>
        <taxon>Agaricomycetidae</taxon>
        <taxon>Agaricales</taxon>
        <taxon>Marasmiineae</taxon>
        <taxon>Omphalotaceae</taxon>
        <taxon>Lentinula</taxon>
    </lineage>
</organism>
<protein>
    <submittedName>
        <fullName evidence="1">Uncharacterized protein</fullName>
    </submittedName>
</protein>
<accession>A0ACC1TGJ5</accession>
<reference evidence="1" key="1">
    <citation type="submission" date="2022-09" db="EMBL/GenBank/DDBJ databases">
        <title>A Global Phylogenomic Analysis of the Shiitake Genus Lentinula.</title>
        <authorList>
            <consortium name="DOE Joint Genome Institute"/>
            <person name="Sierra-Patev S."/>
            <person name="Min B."/>
            <person name="Naranjo-Ortiz M."/>
            <person name="Looney B."/>
            <person name="Konkel Z."/>
            <person name="Slot J.C."/>
            <person name="Sakamoto Y."/>
            <person name="Steenwyk J.L."/>
            <person name="Rokas A."/>
            <person name="Carro J."/>
            <person name="Camarero S."/>
            <person name="Ferreira P."/>
            <person name="Molpeceres G."/>
            <person name="Ruiz-Duenas F.J."/>
            <person name="Serrano A."/>
            <person name="Henrissat B."/>
            <person name="Drula E."/>
            <person name="Hughes K.W."/>
            <person name="Mata J.L."/>
            <person name="Ishikawa N.K."/>
            <person name="Vargas-Isla R."/>
            <person name="Ushijima S."/>
            <person name="Smith C.A."/>
            <person name="Ahrendt S."/>
            <person name="Andreopoulos W."/>
            <person name="He G."/>
            <person name="Labutti K."/>
            <person name="Lipzen A."/>
            <person name="Ng V."/>
            <person name="Riley R."/>
            <person name="Sandor L."/>
            <person name="Barry K."/>
            <person name="Martinez A.T."/>
            <person name="Xiao Y."/>
            <person name="Gibbons J.G."/>
            <person name="Terashima K."/>
            <person name="Grigoriev I.V."/>
            <person name="Hibbett D.S."/>
        </authorList>
    </citation>
    <scope>NUCLEOTIDE SEQUENCE</scope>
    <source>
        <strain evidence="1">TMI1499</strain>
    </source>
</reference>
<gene>
    <name evidence="1" type="ORF">F5876DRAFT_84527</name>
</gene>
<sequence>MSAQYPPITNAQYPTVTNTQNPVVVNKQYAPGTNTVIGPLLAMQRGSLEQMIVHTSGDDKVDGAGVMTTENQGAGTFIDMGAEWGGMLCHALATARPAPVPPIPATHCHTSYPPSVPPLHLPKHYHAPPQLRDLDLGNVKAASYVELRTASPLQPPTLEGVHPRSQSPGTYPPGRISSQELRPSIPNANTTYSILY</sequence>
<dbReference type="Proteomes" id="UP001163835">
    <property type="component" value="Unassembled WGS sequence"/>
</dbReference>
<keyword evidence="2" id="KW-1185">Reference proteome</keyword>
<proteinExistence type="predicted"/>